<evidence type="ECO:0000313" key="17">
    <source>
        <dbReference type="Proteomes" id="UP000515163"/>
    </source>
</evidence>
<dbReference type="InterPro" id="IPR003347">
    <property type="entry name" value="JmjC_dom"/>
</dbReference>
<dbReference type="Pfam" id="PF21326">
    <property type="entry name" value="KDM6_GATAL"/>
    <property type="match status" value="1"/>
</dbReference>
<feature type="region of interest" description="Disordered" evidence="15">
    <location>
        <begin position="873"/>
        <end position="899"/>
    </location>
</feature>
<evidence type="ECO:0000313" key="18">
    <source>
        <dbReference type="RefSeq" id="XP_031554854.1"/>
    </source>
</evidence>
<dbReference type="InParanoid" id="A0A6P8HEK4"/>
<name>A0A6P8HEK4_ACTTE</name>
<keyword evidence="6" id="KW-0156">Chromatin regulator</keyword>
<evidence type="ECO:0000256" key="9">
    <source>
        <dbReference type="ARBA" id="ARBA00023004"/>
    </source>
</evidence>
<dbReference type="Gene3D" id="2.60.120.650">
    <property type="entry name" value="Cupin"/>
    <property type="match status" value="1"/>
</dbReference>
<feature type="repeat" description="TPR" evidence="14">
    <location>
        <begin position="259"/>
        <end position="292"/>
    </location>
</feature>
<organism evidence="17 18">
    <name type="scientific">Actinia tenebrosa</name>
    <name type="common">Australian red waratah sea anemone</name>
    <dbReference type="NCBI Taxonomy" id="6105"/>
    <lineage>
        <taxon>Eukaryota</taxon>
        <taxon>Metazoa</taxon>
        <taxon>Cnidaria</taxon>
        <taxon>Anthozoa</taxon>
        <taxon>Hexacorallia</taxon>
        <taxon>Actiniaria</taxon>
        <taxon>Actiniidae</taxon>
        <taxon>Actinia</taxon>
    </lineage>
</organism>
<evidence type="ECO:0000256" key="14">
    <source>
        <dbReference type="PROSITE-ProRule" id="PRU00339"/>
    </source>
</evidence>
<evidence type="ECO:0000256" key="5">
    <source>
        <dbReference type="ARBA" id="ARBA00022833"/>
    </source>
</evidence>
<keyword evidence="5" id="KW-0862">Zinc</keyword>
<keyword evidence="10" id="KW-0539">Nucleus</keyword>
<dbReference type="SUPFAM" id="SSF48452">
    <property type="entry name" value="TPR-like"/>
    <property type="match status" value="1"/>
</dbReference>
<dbReference type="Gene3D" id="2.10.110.20">
    <property type="match status" value="1"/>
</dbReference>
<evidence type="ECO:0000256" key="1">
    <source>
        <dbReference type="ARBA" id="ARBA00001954"/>
    </source>
</evidence>
<feature type="region of interest" description="Disordered" evidence="15">
    <location>
        <begin position="509"/>
        <end position="552"/>
    </location>
</feature>
<dbReference type="GO" id="GO:0046872">
    <property type="term" value="F:metal ion binding"/>
    <property type="evidence" value="ECO:0007669"/>
    <property type="project" value="UniProtKB-KW"/>
</dbReference>
<dbReference type="GO" id="GO:0010468">
    <property type="term" value="P:regulation of gene expression"/>
    <property type="evidence" value="ECO:0007669"/>
    <property type="project" value="TreeGrafter"/>
</dbReference>
<feature type="compositionally biased region" description="Polar residues" evidence="15">
    <location>
        <begin position="509"/>
        <end position="536"/>
    </location>
</feature>
<comment type="catalytic activity">
    <reaction evidence="13">
        <text>N(6),N(6),N(6)-trimethyl-L-lysyl(27)-[histone H3] + 2 2-oxoglutarate + 2 O2 = N(6)-methyl-L-lysyl(27)-[histone H3] + 2 formaldehyde + 2 succinate + 2 CO2</text>
        <dbReference type="Rhea" id="RHEA:60224"/>
        <dbReference type="Rhea" id="RHEA-COMP:15535"/>
        <dbReference type="Rhea" id="RHEA-COMP:15544"/>
        <dbReference type="ChEBI" id="CHEBI:15379"/>
        <dbReference type="ChEBI" id="CHEBI:16526"/>
        <dbReference type="ChEBI" id="CHEBI:16810"/>
        <dbReference type="ChEBI" id="CHEBI:16842"/>
        <dbReference type="ChEBI" id="CHEBI:30031"/>
        <dbReference type="ChEBI" id="CHEBI:61929"/>
        <dbReference type="ChEBI" id="CHEBI:61961"/>
        <dbReference type="EC" id="1.14.11.68"/>
    </reaction>
</comment>
<gene>
    <name evidence="18" type="primary">LOC116291785</name>
</gene>
<evidence type="ECO:0000256" key="7">
    <source>
        <dbReference type="ARBA" id="ARBA00022964"/>
    </source>
</evidence>
<feature type="region of interest" description="Disordered" evidence="15">
    <location>
        <begin position="742"/>
        <end position="764"/>
    </location>
</feature>
<evidence type="ECO:0000256" key="15">
    <source>
        <dbReference type="SAM" id="MobiDB-lite"/>
    </source>
</evidence>
<dbReference type="EC" id="1.14.11.68" evidence="12"/>
<accession>A0A6P8HEK4</accession>
<dbReference type="InterPro" id="IPR046941">
    <property type="entry name" value="KDM6_GATAL_sf"/>
</dbReference>
<dbReference type="GO" id="GO:0044666">
    <property type="term" value="C:MLL3/4 complex"/>
    <property type="evidence" value="ECO:0007669"/>
    <property type="project" value="TreeGrafter"/>
</dbReference>
<dbReference type="GO" id="GO:0000978">
    <property type="term" value="F:RNA polymerase II cis-regulatory region sequence-specific DNA binding"/>
    <property type="evidence" value="ECO:0007669"/>
    <property type="project" value="TreeGrafter"/>
</dbReference>
<protein>
    <recommendedName>
        <fullName evidence="12">[histone H3]-trimethyl-L-lysine(27) demethylase</fullName>
        <ecNumber evidence="12">1.14.11.68</ecNumber>
    </recommendedName>
</protein>
<feature type="domain" description="JmjC" evidence="16">
    <location>
        <begin position="922"/>
        <end position="1085"/>
    </location>
</feature>
<keyword evidence="4" id="KW-0479">Metal-binding</keyword>
<evidence type="ECO:0000256" key="12">
    <source>
        <dbReference type="ARBA" id="ARBA00034525"/>
    </source>
</evidence>
<dbReference type="Proteomes" id="UP000515163">
    <property type="component" value="Unplaced"/>
</dbReference>
<dbReference type="GeneID" id="116291785"/>
<sequence>MVSQVEILSDREKELLANYDSRLYGFLRQHDPIGDPSLPNLNHRSLLLKGVVYFEKELQEKGKSAHPAIFSKLGHLHLLTEDLPKALSAYQKFYNLPNVDYWKDAPFLYGIGLVYFNFSAYQWATKVFQQVLYLDPGFSCSNEVHLRLAIIYKAQNNYEASIKHFHMALMDSNPCSLSKEEIHFHLGHLFEMQNKCQEAQEMYETLINSPGVSNGIKANAYKQLGWMYYNKEHLGDRASRMQKAVQLLQKAIETDPSNGSTWYLIGRCYAMQGKVHDAFTSYRHAIDKSEANADTWCSIGVLYQQQNQPMDALQAYVCAIQLDPMHVAAWTDLGILYEACDQPGDAIMCYSAAKKYGATDLAIDARIKALQAKQAMAAKSAPNVKKNIPSVGEAWKLPIPAELTTRTMRNVQAKMVQSGQSSLTTSQSLQLLYTQQQLQQQQLQHQQLQPDRNTLLMNNHVQPQEPKPPEINKGLQPVVDQKQPPIFQGQTSLPPSSNGNNFTMHNGNTELDVNTSNGINGHHPQQQQNFVNNSNGRLGLESQGIGQQNGPVTGAETVALTSLSSDPLLSSASSRASDISSSLGQSNSMLLTAQSVSNSSRHSSEVLPSPMEGLTSNTSVTSSEGTSSLPDALTRSDNPTLGSGGGSTNEYSSSSFSSPTYVSSPTQKFSTSVSFSPNLTQPLTVNACSLSPSSKQSLLSPSLISPPMIAMASPSLSKSPLTSGIGPSAFQVPKVSLLYDATAIPSPPKQPHPPLPTDKLSPPTPSISVENKRDAYSQALQNFALSPSQPVTVIRGLANALKLDLNLYSTKTLVECNGDHQLEVRMQRQQASDENWDPQGEKKVWLCESSRSYTTIAKYAQYQANTFQESLKEEEERITKSKEPIQSDSDSSSSSRSKKNSRGFKFKWIKFGTNVDLSDERKWKDQLQELNKLPQFIRVVAPNNLLSHFGHTILGMNSVQLYMKIPGSRTPGHQENNCLCAVNMNIGPGDCEWFATPSEYWGVIHNLCEKHGINFLTGSWWPVLEELYEERVPVYRFIQRPGDLVWLNPGVVHWVQALGWCNNIAWNVGPISAHVFNAAVERYEWNKLQGEKSIVAMIHMTWNLARNIRVSDKRLYEHIRVILERTLKYCQITLDNLKRSNIEVQWHGRRPDEAPHYCIQCEVEVFNLLFVFVTNNRKHQVYCQDCARKTSSTLEGFSVLNQYTMEELMETYKSFKLYTVPSVSQEPIQSHPPAMSQPSSSYVHQTI</sequence>
<dbReference type="FunFam" id="2.10.110.20:FF:000001">
    <property type="entry name" value="lysine-specific demethylase 6A isoform X2"/>
    <property type="match status" value="1"/>
</dbReference>
<evidence type="ECO:0000256" key="6">
    <source>
        <dbReference type="ARBA" id="ARBA00022853"/>
    </source>
</evidence>
<dbReference type="InterPro" id="IPR048560">
    <property type="entry name" value="KDM6A_B-like_GATAL"/>
</dbReference>
<dbReference type="FunCoup" id="A0A6P8HEK4">
    <property type="interactions" value="2388"/>
</dbReference>
<dbReference type="FunFam" id="1.20.58.1370:FF:000001">
    <property type="entry name" value="lysine-specific demethylase 6A isoform X2"/>
    <property type="match status" value="1"/>
</dbReference>
<feature type="compositionally biased region" description="Polar residues" evidence="15">
    <location>
        <begin position="614"/>
        <end position="641"/>
    </location>
</feature>
<comment type="similarity">
    <text evidence="11">Belongs to the UTX family.</text>
</comment>
<keyword evidence="8" id="KW-0560">Oxidoreductase</keyword>
<keyword evidence="7" id="KW-0223">Dioxygenase</keyword>
<dbReference type="Pfam" id="PF02373">
    <property type="entry name" value="JmjC"/>
    <property type="match status" value="1"/>
</dbReference>
<dbReference type="KEGG" id="aten:116291785"/>
<evidence type="ECO:0000256" key="10">
    <source>
        <dbReference type="ARBA" id="ARBA00023242"/>
    </source>
</evidence>
<feature type="compositionally biased region" description="Polar residues" evidence="15">
    <location>
        <begin position="1236"/>
        <end position="1247"/>
    </location>
</feature>
<keyword evidence="17" id="KW-1185">Reference proteome</keyword>
<feature type="region of interest" description="Disordered" evidence="15">
    <location>
        <begin position="593"/>
        <end position="657"/>
    </location>
</feature>
<reference evidence="18" key="1">
    <citation type="submission" date="2025-08" db="UniProtKB">
        <authorList>
            <consortium name="RefSeq"/>
        </authorList>
    </citation>
    <scope>IDENTIFICATION</scope>
    <source>
        <tissue evidence="18">Tentacle</tissue>
    </source>
</reference>
<keyword evidence="3" id="KW-0597">Phosphoprotein</keyword>
<evidence type="ECO:0000256" key="8">
    <source>
        <dbReference type="ARBA" id="ARBA00023002"/>
    </source>
</evidence>
<evidence type="ECO:0000256" key="4">
    <source>
        <dbReference type="ARBA" id="ARBA00022723"/>
    </source>
</evidence>
<dbReference type="Pfam" id="PF13431">
    <property type="entry name" value="TPR_17"/>
    <property type="match status" value="1"/>
</dbReference>
<feature type="region of interest" description="Disordered" evidence="15">
    <location>
        <begin position="1227"/>
        <end position="1247"/>
    </location>
</feature>
<dbReference type="PROSITE" id="PS50005">
    <property type="entry name" value="TPR"/>
    <property type="match status" value="3"/>
</dbReference>
<evidence type="ECO:0000256" key="2">
    <source>
        <dbReference type="ARBA" id="ARBA00004123"/>
    </source>
</evidence>
<comment type="cofactor">
    <cofactor evidence="1">
        <name>Fe(2+)</name>
        <dbReference type="ChEBI" id="CHEBI:29033"/>
    </cofactor>
</comment>
<feature type="compositionally biased region" description="Basic and acidic residues" evidence="15">
    <location>
        <begin position="873"/>
        <end position="885"/>
    </location>
</feature>
<evidence type="ECO:0000259" key="16">
    <source>
        <dbReference type="PROSITE" id="PS51184"/>
    </source>
</evidence>
<dbReference type="Gene3D" id="1.20.58.1370">
    <property type="match status" value="1"/>
</dbReference>
<dbReference type="GO" id="GO:0071558">
    <property type="term" value="F:histone H3K27me2/H3K27me3 demethylase activity"/>
    <property type="evidence" value="ECO:0007669"/>
    <property type="project" value="UniProtKB-EC"/>
</dbReference>
<dbReference type="Pfam" id="PF00515">
    <property type="entry name" value="TPR_1"/>
    <property type="match status" value="1"/>
</dbReference>
<dbReference type="GO" id="GO:0031490">
    <property type="term" value="F:chromatin DNA binding"/>
    <property type="evidence" value="ECO:0007669"/>
    <property type="project" value="TreeGrafter"/>
</dbReference>
<dbReference type="OrthoDB" id="418911at2759"/>
<evidence type="ECO:0000256" key="11">
    <source>
        <dbReference type="ARBA" id="ARBA00034483"/>
    </source>
</evidence>
<dbReference type="InterPro" id="IPR048562">
    <property type="entry name" value="KDM6A_B-like_C-hel"/>
</dbReference>
<proteinExistence type="inferred from homology"/>
<evidence type="ECO:0000256" key="13">
    <source>
        <dbReference type="ARBA" id="ARBA00048695"/>
    </source>
</evidence>
<feature type="repeat" description="TPR" evidence="14">
    <location>
        <begin position="105"/>
        <end position="138"/>
    </location>
</feature>
<keyword evidence="9" id="KW-0408">Iron</keyword>
<dbReference type="Gene3D" id="1.25.40.10">
    <property type="entry name" value="Tetratricopeptide repeat domain"/>
    <property type="match status" value="2"/>
</dbReference>
<dbReference type="InterPro" id="IPR019734">
    <property type="entry name" value="TPR_rpt"/>
</dbReference>
<dbReference type="SUPFAM" id="SSF51197">
    <property type="entry name" value="Clavaminate synthase-like"/>
    <property type="match status" value="1"/>
</dbReference>
<dbReference type="SMART" id="SM00558">
    <property type="entry name" value="JmjC"/>
    <property type="match status" value="1"/>
</dbReference>
<dbReference type="InterPro" id="IPR011990">
    <property type="entry name" value="TPR-like_helical_dom_sf"/>
</dbReference>
<dbReference type="InterPro" id="IPR051630">
    <property type="entry name" value="Corepressor-Demethylase"/>
</dbReference>
<dbReference type="AlphaFoldDB" id="A0A6P8HEK4"/>
<evidence type="ECO:0000256" key="3">
    <source>
        <dbReference type="ARBA" id="ARBA00022553"/>
    </source>
</evidence>
<feature type="compositionally biased region" description="Low complexity" evidence="15">
    <location>
        <begin position="648"/>
        <end position="657"/>
    </location>
</feature>
<keyword evidence="14" id="KW-0802">TPR repeat</keyword>
<dbReference type="RefSeq" id="XP_031554854.1">
    <property type="nucleotide sequence ID" value="XM_031698994.1"/>
</dbReference>
<dbReference type="Pfam" id="PF21322">
    <property type="entry name" value="KDM6_C-hel"/>
    <property type="match status" value="1"/>
</dbReference>
<dbReference type="SMART" id="SM00028">
    <property type="entry name" value="TPR"/>
    <property type="match status" value="8"/>
</dbReference>
<feature type="compositionally biased region" description="Pro residues" evidence="15">
    <location>
        <begin position="745"/>
        <end position="756"/>
    </location>
</feature>
<comment type="subcellular location">
    <subcellularLocation>
        <location evidence="2">Nucleus</location>
    </subcellularLocation>
</comment>
<feature type="repeat" description="TPR" evidence="14">
    <location>
        <begin position="293"/>
        <end position="326"/>
    </location>
</feature>
<dbReference type="PANTHER" id="PTHR14017:SF1">
    <property type="entry name" value="LD02225P"/>
    <property type="match status" value="1"/>
</dbReference>
<dbReference type="PROSITE" id="PS51184">
    <property type="entry name" value="JMJC"/>
    <property type="match status" value="1"/>
</dbReference>
<dbReference type="PANTHER" id="PTHR14017">
    <property type="entry name" value="LYSINE-SPECIFIC DEMETHYLASE"/>
    <property type="match status" value="1"/>
</dbReference>